<protein>
    <submittedName>
        <fullName evidence="2">Hypothetical membrane associated protein</fullName>
    </submittedName>
</protein>
<evidence type="ECO:0000256" key="1">
    <source>
        <dbReference type="SAM" id="Phobius"/>
    </source>
</evidence>
<dbReference type="AlphaFoldDB" id="A0A0H2X102"/>
<dbReference type="EMBL" id="CP000051">
    <property type="protein sequence ID" value="AAX50609.1"/>
    <property type="molecule type" value="Genomic_DNA"/>
</dbReference>
<evidence type="ECO:0000313" key="2">
    <source>
        <dbReference type="EMBL" id="AAX50609.1"/>
    </source>
</evidence>
<feature type="transmembrane region" description="Helical" evidence="1">
    <location>
        <begin position="59"/>
        <end position="82"/>
    </location>
</feature>
<reference evidence="2 3" key="1">
    <citation type="journal article" date="2005" name="Infect. Immun.">
        <title>Comparative genomic analysis of Chlamydia trachomatis oculotropic and genitotropic strains.</title>
        <authorList>
            <person name="Carlson J.H."/>
            <person name="Porcella S.F."/>
            <person name="McClarty G."/>
            <person name="Caldwell H.D."/>
        </authorList>
    </citation>
    <scope>NUCLEOTIDE SEQUENCE [LARGE SCALE GENOMIC DNA]</scope>
    <source>
        <strain evidence="3">ATCC VR-571B / DSM 19440 / HAR-13</strain>
    </source>
</reference>
<dbReference type="HOGENOM" id="CLU_2033920_0_0_0"/>
<keyword evidence="1" id="KW-1133">Transmembrane helix</keyword>
<accession>A0A0H2X102</accession>
<organism evidence="2 3">
    <name type="scientific">Chlamydia trachomatis serovar A (strain ATCC VR-571B / DSM 19440 / HAR-13)</name>
    <dbReference type="NCBI Taxonomy" id="315277"/>
    <lineage>
        <taxon>Bacteria</taxon>
        <taxon>Pseudomonadati</taxon>
        <taxon>Chlamydiota</taxon>
        <taxon>Chlamydiia</taxon>
        <taxon>Chlamydiales</taxon>
        <taxon>Chlamydiaceae</taxon>
        <taxon>Chlamydia/Chlamydophila group</taxon>
        <taxon>Chlamydia</taxon>
    </lineage>
</organism>
<evidence type="ECO:0000313" key="3">
    <source>
        <dbReference type="Proteomes" id="UP000002532"/>
    </source>
</evidence>
<proteinExistence type="predicted"/>
<keyword evidence="1" id="KW-0472">Membrane</keyword>
<sequence length="121" mass="13135">MQLPSIIQSFFFPKAPPSPLKKPIYQQTERIINIAYLVLLSLSVVGIISGVFLSLSFPLLGAGICLISLAVGSCLLVLFPLLPDIEKIIARREPKVSITTSSPLPTLMRYFKSIGLGKAAH</sequence>
<dbReference type="RefSeq" id="WP_009871696.1">
    <property type="nucleotide sequence ID" value="NC_007429.1"/>
</dbReference>
<keyword evidence="1" id="KW-0812">Transmembrane</keyword>
<keyword evidence="3" id="KW-1185">Reference proteome</keyword>
<gene>
    <name evidence="2" type="ordered locus">CTA_0374</name>
</gene>
<name>A0A0H2X102_CHLTA</name>
<feature type="transmembrane region" description="Helical" evidence="1">
    <location>
        <begin position="31"/>
        <end position="53"/>
    </location>
</feature>
<dbReference type="KEGG" id="cta:CTA_0374"/>
<dbReference type="Proteomes" id="UP000002532">
    <property type="component" value="Chromosome"/>
</dbReference>